<dbReference type="AlphaFoldDB" id="A0A317EEU8"/>
<comment type="function">
    <text evidence="4">Involved in the assembly of lipopolysaccharide (LPS) at the surface of the outer membrane.</text>
</comment>
<keyword evidence="1 4" id="KW-0732">Signal</keyword>
<dbReference type="Pfam" id="PF04453">
    <property type="entry name" value="LptD"/>
    <property type="match status" value="1"/>
</dbReference>
<dbReference type="PANTHER" id="PTHR30189:SF1">
    <property type="entry name" value="LPS-ASSEMBLY PROTEIN LPTD"/>
    <property type="match status" value="1"/>
</dbReference>
<name>A0A317EEU8_9PROT</name>
<evidence type="ECO:0000256" key="2">
    <source>
        <dbReference type="ARBA" id="ARBA00023136"/>
    </source>
</evidence>
<evidence type="ECO:0000313" key="7">
    <source>
        <dbReference type="EMBL" id="PWR25537.1"/>
    </source>
</evidence>
<dbReference type="OrthoDB" id="9760225at2"/>
<dbReference type="InterPro" id="IPR020889">
    <property type="entry name" value="LipoPS_assembly_LptD"/>
</dbReference>
<dbReference type="Gene3D" id="2.60.450.10">
    <property type="entry name" value="Lipopolysaccharide (LPS) transport protein A like domain"/>
    <property type="match status" value="1"/>
</dbReference>
<dbReference type="InterPro" id="IPR007543">
    <property type="entry name" value="LptD_C"/>
</dbReference>
<gene>
    <name evidence="4" type="primary">lptD</name>
    <name evidence="7" type="ORF">DKG74_00745</name>
</gene>
<feature type="domain" description="Organic solvent tolerance-like N-terminal" evidence="5">
    <location>
        <begin position="56"/>
        <end position="129"/>
    </location>
</feature>
<dbReference type="GO" id="GO:0009279">
    <property type="term" value="C:cell outer membrane"/>
    <property type="evidence" value="ECO:0007669"/>
    <property type="project" value="UniProtKB-SubCell"/>
</dbReference>
<proteinExistence type="inferred from homology"/>
<dbReference type="Proteomes" id="UP000245461">
    <property type="component" value="Unassembled WGS sequence"/>
</dbReference>
<organism evidence="7 8">
    <name type="scientific">Zavarzinia aquatilis</name>
    <dbReference type="NCBI Taxonomy" id="2211142"/>
    <lineage>
        <taxon>Bacteria</taxon>
        <taxon>Pseudomonadati</taxon>
        <taxon>Pseudomonadota</taxon>
        <taxon>Alphaproteobacteria</taxon>
        <taxon>Rhodospirillales</taxon>
        <taxon>Zavarziniaceae</taxon>
        <taxon>Zavarzinia</taxon>
    </lineage>
</organism>
<comment type="caution">
    <text evidence="7">The sequence shown here is derived from an EMBL/GenBank/DDBJ whole genome shotgun (WGS) entry which is preliminary data.</text>
</comment>
<feature type="domain" description="LptD C-terminal" evidence="6">
    <location>
        <begin position="310"/>
        <end position="674"/>
    </location>
</feature>
<comment type="subunit">
    <text evidence="4">Component of the lipopolysaccharide transport and assembly complex.</text>
</comment>
<sequence length="737" mass="81740">MAARRPMNDMTRPSLRTLRNRTAIALVLGLVAIGGPTLAVAQSLPGGVSTTEGPVQIIADEIIYNPNTHTVTATGKVEIAQGERVLMADKITYFEDSRIVAASGSVSLLEPTGEVLFADYVELDDQLRDGFVQTISLLFSDDSRAAAVRAIRRDGNVTTLDHAVYSPCLPCVANPERPPLWQVKAVKVTHDQAAKTVEYEDATFEVFGVPVAYTPYFSHPDPSVKRLSGFLSPRVGGSGRLGYHIATPYFWAIDDATDLTLTPHYTSKEGSYITGDFRQLYSKGQLLAQFSAGYGNDYADDGTNTGEDSFRGHIFAQGDWQVDDNWRVGFDVERSTADTYLKRFDFSSPNYLTSDLYAEGFFGRSYASIISYSFQDLRSQADPGKTPLVLPLGYASWIVEPDSIGGRLDLTASGIAISRDEGESQRRFSLGAAWQRPWITDLGTVFTLDLSVRGDIFDSEDVYDSSGNDLSGSTGRILPKASLEMRYPLVRATEHGRQVIEPIAQFVLAPSVPLSNKISNEDSQNFEFDDTNLFAVNRFSGYDRWDSGSRFVYGLRSAYYGDDGTTFSVFFGESYEFNDTNEVYDEGAGIGHARSDFVGAITFTPTYWLELQHNFRLDKDDLSFNRNDLRAIITGKRVQAYIGYTSVKDPSGVPNQSDRDEIYVAGQAKLTEYWSIYGDTRQRLNDSNSTLSTGLGLFYTDECIEVGTVYRRDTTRDRDIEPDTSVNVVLRLRNLGM</sequence>
<dbReference type="InterPro" id="IPR005653">
    <property type="entry name" value="OstA-like_N"/>
</dbReference>
<evidence type="ECO:0000256" key="4">
    <source>
        <dbReference type="HAMAP-Rule" id="MF_01411"/>
    </source>
</evidence>
<keyword evidence="2 4" id="KW-0472">Membrane</keyword>
<dbReference type="GO" id="GO:0015920">
    <property type="term" value="P:lipopolysaccharide transport"/>
    <property type="evidence" value="ECO:0007669"/>
    <property type="project" value="InterPro"/>
</dbReference>
<dbReference type="RefSeq" id="WP_109901618.1">
    <property type="nucleotide sequence ID" value="NZ_QGLE01000001.1"/>
</dbReference>
<evidence type="ECO:0000313" key="8">
    <source>
        <dbReference type="Proteomes" id="UP000245461"/>
    </source>
</evidence>
<evidence type="ECO:0000259" key="5">
    <source>
        <dbReference type="Pfam" id="PF03968"/>
    </source>
</evidence>
<dbReference type="HAMAP" id="MF_01411">
    <property type="entry name" value="LPS_assembly_LptD"/>
    <property type="match status" value="1"/>
</dbReference>
<dbReference type="GO" id="GO:0043165">
    <property type="term" value="P:Gram-negative-bacterium-type cell outer membrane assembly"/>
    <property type="evidence" value="ECO:0007669"/>
    <property type="project" value="UniProtKB-UniRule"/>
</dbReference>
<dbReference type="InterPro" id="IPR050218">
    <property type="entry name" value="LptD"/>
</dbReference>
<comment type="subcellular location">
    <subcellularLocation>
        <location evidence="4">Cell outer membrane</location>
    </subcellularLocation>
</comment>
<evidence type="ECO:0000259" key="6">
    <source>
        <dbReference type="Pfam" id="PF04453"/>
    </source>
</evidence>
<keyword evidence="8" id="KW-1185">Reference proteome</keyword>
<evidence type="ECO:0000256" key="3">
    <source>
        <dbReference type="ARBA" id="ARBA00023237"/>
    </source>
</evidence>
<dbReference type="PANTHER" id="PTHR30189">
    <property type="entry name" value="LPS-ASSEMBLY PROTEIN"/>
    <property type="match status" value="1"/>
</dbReference>
<comment type="caution">
    <text evidence="4">Lacks conserved residue(s) required for the propagation of feature annotation.</text>
</comment>
<reference evidence="7 8" key="1">
    <citation type="submission" date="2018-05" db="EMBL/GenBank/DDBJ databases">
        <title>Zavarzinia sp. HR-AS.</title>
        <authorList>
            <person name="Lee Y."/>
            <person name="Jeon C.O."/>
        </authorList>
    </citation>
    <scope>NUCLEOTIDE SEQUENCE [LARGE SCALE GENOMIC DNA]</scope>
    <source>
        <strain evidence="7 8">HR-AS</strain>
    </source>
</reference>
<keyword evidence="3 4" id="KW-0998">Cell outer membrane</keyword>
<accession>A0A317EEU8</accession>
<dbReference type="EMBL" id="QGLE01000001">
    <property type="protein sequence ID" value="PWR25537.1"/>
    <property type="molecule type" value="Genomic_DNA"/>
</dbReference>
<dbReference type="Pfam" id="PF03968">
    <property type="entry name" value="LptD_N"/>
    <property type="match status" value="1"/>
</dbReference>
<protein>
    <recommendedName>
        <fullName evidence="4">LPS-assembly protein LptD</fullName>
    </recommendedName>
</protein>
<comment type="similarity">
    <text evidence="4">Belongs to the LptD family.</text>
</comment>
<evidence type="ECO:0000256" key="1">
    <source>
        <dbReference type="ARBA" id="ARBA00022729"/>
    </source>
</evidence>
<dbReference type="GO" id="GO:1990351">
    <property type="term" value="C:transporter complex"/>
    <property type="evidence" value="ECO:0007669"/>
    <property type="project" value="TreeGrafter"/>
</dbReference>